<name>A0A4Q0AK92_9BACT</name>
<evidence type="ECO:0000313" key="3">
    <source>
        <dbReference type="EMBL" id="RWZ79402.1"/>
    </source>
</evidence>
<dbReference type="InterPro" id="IPR047589">
    <property type="entry name" value="DUF11_rpt"/>
</dbReference>
<organism evidence="3 4">
    <name type="scientific">Candidatus Chaera renei</name>
    <dbReference type="NCBI Taxonomy" id="2506947"/>
    <lineage>
        <taxon>Bacteria</taxon>
        <taxon>Candidatus Saccharimonadota</taxon>
        <taxon>Candidatus Saccharimonadia</taxon>
        <taxon>Candidatus Saccharimonadales</taxon>
        <taxon>Candidatus Saccharimonadaceae</taxon>
        <taxon>Candidatus Chaera</taxon>
    </lineage>
</organism>
<dbReference type="Proteomes" id="UP000289269">
    <property type="component" value="Unassembled WGS sequence"/>
</dbReference>
<protein>
    <submittedName>
        <fullName evidence="3">DUF11 domain-containing protein</fullName>
    </submittedName>
</protein>
<dbReference type="InterPro" id="IPR008966">
    <property type="entry name" value="Adhesion_dom_sf"/>
</dbReference>
<feature type="region of interest" description="Disordered" evidence="1">
    <location>
        <begin position="369"/>
        <end position="399"/>
    </location>
</feature>
<dbReference type="NCBIfam" id="TIGR01451">
    <property type="entry name" value="B_ant_repeat"/>
    <property type="match status" value="1"/>
</dbReference>
<feature type="domain" description="DUF11" evidence="2">
    <location>
        <begin position="241"/>
        <end position="337"/>
    </location>
</feature>
<evidence type="ECO:0000259" key="2">
    <source>
        <dbReference type="Pfam" id="PF01345"/>
    </source>
</evidence>
<dbReference type="Pfam" id="PF01345">
    <property type="entry name" value="DUF11"/>
    <property type="match status" value="1"/>
</dbReference>
<gene>
    <name evidence="3" type="ORF">EOT04_01825</name>
</gene>
<dbReference type="Gene3D" id="2.60.40.740">
    <property type="match status" value="1"/>
</dbReference>
<comment type="caution">
    <text evidence="3">The sequence shown here is derived from an EMBL/GenBank/DDBJ whole genome shotgun (WGS) entry which is preliminary data.</text>
</comment>
<sequence length="429" mass="45749">MKNVFSFLKRAPKKVLGAVLVAGLAATVPAGILLAWGPNRPTFTIAKPADYVTFNSITDNPNVGDERNFVVAKDAANTANGGWQDQVTVQPGKEYIVRVYVHNNAADNLNLKAVNTRVSASVSTATGTSVPVSGFVSADNARPQKVWDDVVFTSNSKFNLVYVPGSAEIFNNGYAAGGNGAKLPDSIVTSAGALVGFNGPDGVVPGCFKYASYVYFKVKPQFAPVPNFEVQKMVSPKGANKYVKSLSAKPGEVVDFRIKYKNTGDTQQDNVVIKDRLPAGMVYVKGSTRLYNNQNPNGKTLSDNLTDGVGVNIGSHAPGGASYIIFSAQVVSENKLQCGDNQLTDVARAETPNGSKEDTANVNVNRQCAEKPEQPKQPPEQPKQPELPTTLPKTGPETIVGGLFGTSALGYGIHSWLASRRSLRQALKR</sequence>
<evidence type="ECO:0000256" key="1">
    <source>
        <dbReference type="SAM" id="MobiDB-lite"/>
    </source>
</evidence>
<dbReference type="EMBL" id="SCKW01000014">
    <property type="protein sequence ID" value="RWZ79402.1"/>
    <property type="molecule type" value="Genomic_DNA"/>
</dbReference>
<dbReference type="SUPFAM" id="SSF49401">
    <property type="entry name" value="Bacterial adhesins"/>
    <property type="match status" value="1"/>
</dbReference>
<reference evidence="3" key="1">
    <citation type="submission" date="2019-01" db="EMBL/GenBank/DDBJ databases">
        <title>Genomic signatures and co-occurrence patterns of the ultra-small Saccharimodia (Patescibacteria phylum) suggest a symbiotic lifestyle.</title>
        <authorList>
            <person name="Lemos L."/>
            <person name="Medeiros J."/>
            <person name="Andreote F."/>
            <person name="Fernandes G."/>
            <person name="Varani A."/>
            <person name="Oliveira G."/>
            <person name="Pylro V."/>
        </authorList>
    </citation>
    <scope>NUCLEOTIDE SEQUENCE [LARGE SCALE GENOMIC DNA]</scope>
    <source>
        <strain evidence="3">AMD01</strain>
    </source>
</reference>
<proteinExistence type="predicted"/>
<keyword evidence="4" id="KW-1185">Reference proteome</keyword>
<dbReference type="InterPro" id="IPR001434">
    <property type="entry name" value="OmcB-like_DUF11"/>
</dbReference>
<accession>A0A4Q0AK92</accession>
<dbReference type="AlphaFoldDB" id="A0A4Q0AK92"/>
<evidence type="ECO:0000313" key="4">
    <source>
        <dbReference type="Proteomes" id="UP000289269"/>
    </source>
</evidence>